<dbReference type="InterPro" id="IPR000891">
    <property type="entry name" value="PYR_CT"/>
</dbReference>
<evidence type="ECO:0000256" key="9">
    <source>
        <dbReference type="RuleBase" id="RU003523"/>
    </source>
</evidence>
<dbReference type="PANTHER" id="PTHR43538">
    <property type="entry name" value="ALPHA-IPM SYNTHASE/HOMOCITRATE SYNTHASE"/>
    <property type="match status" value="1"/>
</dbReference>
<dbReference type="EMBL" id="CP002116">
    <property type="protein sequence ID" value="ADK80735.1"/>
    <property type="molecule type" value="Genomic_DNA"/>
</dbReference>
<keyword evidence="13" id="KW-1185">Reference proteome</keyword>
<dbReference type="EC" id="2.3.3.21" evidence="8"/>
<dbReference type="InterPro" id="IPR036230">
    <property type="entry name" value="LeuA_allosteric_dom_sf"/>
</dbReference>
<dbReference type="STRING" id="573413.Spirs_1608"/>
<feature type="domain" description="Pyruvate carboxyltransferase" evidence="11">
    <location>
        <begin position="9"/>
        <end position="274"/>
    </location>
</feature>
<evidence type="ECO:0000256" key="5">
    <source>
        <dbReference type="ARBA" id="ARBA00022679"/>
    </source>
</evidence>
<evidence type="ECO:0000256" key="4">
    <source>
        <dbReference type="ARBA" id="ARBA00022624"/>
    </source>
</evidence>
<evidence type="ECO:0000313" key="12">
    <source>
        <dbReference type="EMBL" id="ADK80735.1"/>
    </source>
</evidence>
<dbReference type="PANTHER" id="PTHR43538:SF1">
    <property type="entry name" value="(R)-CITRAMALATE SYNTHASE"/>
    <property type="match status" value="1"/>
</dbReference>
<dbReference type="Proteomes" id="UP000002318">
    <property type="component" value="Chromosome"/>
</dbReference>
<dbReference type="RefSeq" id="WP_013254199.1">
    <property type="nucleotide sequence ID" value="NC_014364.1"/>
</dbReference>
<evidence type="ECO:0000256" key="10">
    <source>
        <dbReference type="SAM" id="MobiDB-lite"/>
    </source>
</evidence>
<name>E1R5X0_SEDSS</name>
<evidence type="ECO:0000256" key="3">
    <source>
        <dbReference type="ARBA" id="ARBA00022605"/>
    </source>
</evidence>
<dbReference type="HOGENOM" id="CLU_022158_7_0_12"/>
<dbReference type="AlphaFoldDB" id="E1R5X0"/>
<feature type="region of interest" description="Disordered" evidence="10">
    <location>
        <begin position="535"/>
        <end position="558"/>
    </location>
</feature>
<keyword evidence="5 9" id="KW-0808">Transferase</keyword>
<dbReference type="eggNOG" id="COG0119">
    <property type="taxonomic scope" value="Bacteria"/>
</dbReference>
<keyword evidence="12" id="KW-0012">Acyltransferase</keyword>
<protein>
    <recommendedName>
        <fullName evidence="8">Citramalate synthase</fullName>
        <ecNumber evidence="8">2.3.3.21</ecNumber>
    </recommendedName>
</protein>
<proteinExistence type="inferred from homology"/>
<dbReference type="InterPro" id="IPR005675">
    <property type="entry name" value="Citramal_synthase"/>
</dbReference>
<dbReference type="InterPro" id="IPR013785">
    <property type="entry name" value="Aldolase_TIM"/>
</dbReference>
<keyword evidence="3" id="KW-0028">Amino-acid biosynthesis</keyword>
<gene>
    <name evidence="12" type="ordered locus">Spirs_1608</name>
</gene>
<reference evidence="12 13" key="1">
    <citation type="journal article" date="2010" name="Stand. Genomic Sci.">
        <title>Complete genome sequence of Spirochaeta smaragdinae type strain (SEBR 4228).</title>
        <authorList>
            <person name="Mavromatis K."/>
            <person name="Yasawong M."/>
            <person name="Chertkov O."/>
            <person name="Lapidus A."/>
            <person name="Lucas S."/>
            <person name="Nolan M."/>
            <person name="Del Rio T.G."/>
            <person name="Tice H."/>
            <person name="Cheng J.F."/>
            <person name="Pitluck S."/>
            <person name="Liolios K."/>
            <person name="Ivanova N."/>
            <person name="Tapia R."/>
            <person name="Han C."/>
            <person name="Bruce D."/>
            <person name="Goodwin L."/>
            <person name="Pati A."/>
            <person name="Chen A."/>
            <person name="Palaniappan K."/>
            <person name="Land M."/>
            <person name="Hauser L."/>
            <person name="Chang Y.J."/>
            <person name="Jeffries C.D."/>
            <person name="Detter J.C."/>
            <person name="Rohde M."/>
            <person name="Brambilla E."/>
            <person name="Spring S."/>
            <person name="Goker M."/>
            <person name="Sikorski J."/>
            <person name="Woyke T."/>
            <person name="Bristow J."/>
            <person name="Eisen J.A."/>
            <person name="Markowitz V."/>
            <person name="Hugenholtz P."/>
            <person name="Klenk H.P."/>
            <person name="Kyrpides N.C."/>
        </authorList>
    </citation>
    <scope>NUCLEOTIDE SEQUENCE [LARGE SCALE GENOMIC DNA]</scope>
    <source>
        <strain evidence="13">DSM 11293 / JCM 15392 / SEBR 4228</strain>
    </source>
</reference>
<dbReference type="Gene3D" id="1.10.238.260">
    <property type="match status" value="1"/>
</dbReference>
<comment type="pathway">
    <text evidence="1">Amino-acid biosynthesis; L-isoleucine biosynthesis; 2-oxobutanoate from pyruvate: step 1/3.</text>
</comment>
<dbReference type="CDD" id="cd07941">
    <property type="entry name" value="DRE_TIM_LeuA3"/>
    <property type="match status" value="1"/>
</dbReference>
<dbReference type="InterPro" id="IPR013709">
    <property type="entry name" value="2-isopropylmalate_synth_dimer"/>
</dbReference>
<keyword evidence="4" id="KW-0412">Isoleucine biosynthesis</keyword>
<dbReference type="GO" id="GO:0009098">
    <property type="term" value="P:L-leucine biosynthetic process"/>
    <property type="evidence" value="ECO:0007669"/>
    <property type="project" value="InterPro"/>
</dbReference>
<dbReference type="PROSITE" id="PS00815">
    <property type="entry name" value="AIPM_HOMOCIT_SYNTH_1"/>
    <property type="match status" value="1"/>
</dbReference>
<evidence type="ECO:0000313" key="13">
    <source>
        <dbReference type="Proteomes" id="UP000002318"/>
    </source>
</evidence>
<dbReference type="GO" id="GO:0043714">
    <property type="term" value="F:(R)-citramalate synthase activity"/>
    <property type="evidence" value="ECO:0007669"/>
    <property type="project" value="UniProtKB-UniRule"/>
</dbReference>
<evidence type="ECO:0000256" key="1">
    <source>
        <dbReference type="ARBA" id="ARBA00004743"/>
    </source>
</evidence>
<comment type="similarity">
    <text evidence="2 9">Belongs to the alpha-IPM synthase/homocitrate synthase family.</text>
</comment>
<dbReference type="Pfam" id="PF22617">
    <property type="entry name" value="HCS_D2"/>
    <property type="match status" value="1"/>
</dbReference>
<evidence type="ECO:0000256" key="7">
    <source>
        <dbReference type="ARBA" id="ARBA00048263"/>
    </source>
</evidence>
<dbReference type="GO" id="GO:0003852">
    <property type="term" value="F:2-isopropylmalate synthase activity"/>
    <property type="evidence" value="ECO:0007669"/>
    <property type="project" value="InterPro"/>
</dbReference>
<dbReference type="InterPro" id="IPR054691">
    <property type="entry name" value="LeuA/HCS_post-cat"/>
</dbReference>
<keyword evidence="6" id="KW-0100">Branched-chain amino acid biosynthesis</keyword>
<dbReference type="SUPFAM" id="SSF110921">
    <property type="entry name" value="2-isopropylmalate synthase LeuA, allosteric (dimerisation) domain"/>
    <property type="match status" value="1"/>
</dbReference>
<sequence length="558" mass="60417">MSNASREKIMIFDTTLRDGAQTRGVAFSVEDKIRIARGLDQLGVDFIEGGWPGSNPKDVAFFHEMKKAPLSRASLTAFSSTRMKNMAVEEDANIRTLCETGVPAVAIFGKSWDLHVTEALETSLDENLAMVSSTISYLRGRFEKIIFDAEHYFDGFKADRGYALAVIEAAASAGADWIALCDTNGGSLPSEILEAQEAAAARVTVPLGIHAHNDSELAVANSLVAVGAGARMVQGTINGLGERCGNANLCSVIPNLELKGNFRCLPEGQLEKLTHISHLVSEAANRSQPDWLPYVGRNAFAHKGGIHVSAVRKNSRCYEHVSPELVGNDRIVTISELSGKSNVLEKVKKLGIDLSDDPKRTAGILKAVKELEARGYHFEGADASFELLSARELGTLKDYFTLQGFRVLTWAEGDGKSWSEATIKAAVPEEVSLSGGYSDPVEHTSADGSGPVEALDRALRKVLEKFYPVLGTVKLSDYKVRILNEEAGTNATTRVMISSTDGVDHWTTVGVSDNILDASWHALCDSLIYKLKKEDESRRHSGGGSIEEDKEVAYAAQN</sequence>
<evidence type="ECO:0000256" key="2">
    <source>
        <dbReference type="ARBA" id="ARBA00006154"/>
    </source>
</evidence>
<accession>E1R5X0</accession>
<dbReference type="Pfam" id="PF00682">
    <property type="entry name" value="HMGL-like"/>
    <property type="match status" value="1"/>
</dbReference>
<dbReference type="NCBIfam" id="TIGR00977">
    <property type="entry name" value="citramal_synth"/>
    <property type="match status" value="1"/>
</dbReference>
<dbReference type="Gene3D" id="3.30.160.270">
    <property type="match status" value="1"/>
</dbReference>
<dbReference type="KEGG" id="ssm:Spirs_1608"/>
<dbReference type="UniPathway" id="UPA00047">
    <property type="reaction ID" value="UER00066"/>
</dbReference>
<evidence type="ECO:0000259" key="11">
    <source>
        <dbReference type="PROSITE" id="PS50991"/>
    </source>
</evidence>
<dbReference type="OrthoDB" id="9804858at2"/>
<dbReference type="SMART" id="SM00917">
    <property type="entry name" value="LeuA_dimer"/>
    <property type="match status" value="1"/>
</dbReference>
<dbReference type="SUPFAM" id="SSF51569">
    <property type="entry name" value="Aldolase"/>
    <property type="match status" value="1"/>
</dbReference>
<comment type="catalytic activity">
    <reaction evidence="7">
        <text>pyruvate + acetyl-CoA + H2O = (3R)-citramalate + CoA + H(+)</text>
        <dbReference type="Rhea" id="RHEA:19045"/>
        <dbReference type="ChEBI" id="CHEBI:15361"/>
        <dbReference type="ChEBI" id="CHEBI:15377"/>
        <dbReference type="ChEBI" id="CHEBI:15378"/>
        <dbReference type="ChEBI" id="CHEBI:30934"/>
        <dbReference type="ChEBI" id="CHEBI:57287"/>
        <dbReference type="ChEBI" id="CHEBI:57288"/>
        <dbReference type="EC" id="2.3.3.21"/>
    </reaction>
</comment>
<evidence type="ECO:0000256" key="6">
    <source>
        <dbReference type="ARBA" id="ARBA00023304"/>
    </source>
</evidence>
<organism evidence="12 13">
    <name type="scientific">Sediminispirochaeta smaragdinae (strain DSM 11293 / JCM 15392 / SEBR 4228)</name>
    <name type="common">Spirochaeta smaragdinae</name>
    <dbReference type="NCBI Taxonomy" id="573413"/>
    <lineage>
        <taxon>Bacteria</taxon>
        <taxon>Pseudomonadati</taxon>
        <taxon>Spirochaetota</taxon>
        <taxon>Spirochaetia</taxon>
        <taxon>Spirochaetales</taxon>
        <taxon>Spirochaetaceae</taxon>
        <taxon>Sediminispirochaeta</taxon>
    </lineage>
</organism>
<dbReference type="PROSITE" id="PS50991">
    <property type="entry name" value="PYR_CT"/>
    <property type="match status" value="1"/>
</dbReference>
<evidence type="ECO:0000256" key="8">
    <source>
        <dbReference type="NCBIfam" id="TIGR00977"/>
    </source>
</evidence>
<dbReference type="GO" id="GO:0009097">
    <property type="term" value="P:isoleucine biosynthetic process"/>
    <property type="evidence" value="ECO:0007669"/>
    <property type="project" value="UniProtKB-UniRule"/>
</dbReference>
<dbReference type="InterPro" id="IPR002034">
    <property type="entry name" value="AIPM/Hcit_synth_CS"/>
</dbReference>
<dbReference type="Pfam" id="PF08502">
    <property type="entry name" value="LeuA_dimer"/>
    <property type="match status" value="1"/>
</dbReference>
<dbReference type="Gene3D" id="3.20.20.70">
    <property type="entry name" value="Aldolase class I"/>
    <property type="match status" value="1"/>
</dbReference>